<reference evidence="1 2" key="1">
    <citation type="submission" date="2019-01" db="EMBL/GenBank/DDBJ databases">
        <title>Sequencing of cultivated peanut Arachis hypogaea provides insights into genome evolution and oil improvement.</title>
        <authorList>
            <person name="Chen X."/>
        </authorList>
    </citation>
    <scope>NUCLEOTIDE SEQUENCE [LARGE SCALE GENOMIC DNA]</scope>
    <source>
        <strain evidence="2">cv. Fuhuasheng</strain>
        <tissue evidence="1">Leaves</tissue>
    </source>
</reference>
<organism evidence="1 2">
    <name type="scientific">Arachis hypogaea</name>
    <name type="common">Peanut</name>
    <dbReference type="NCBI Taxonomy" id="3818"/>
    <lineage>
        <taxon>Eukaryota</taxon>
        <taxon>Viridiplantae</taxon>
        <taxon>Streptophyta</taxon>
        <taxon>Embryophyta</taxon>
        <taxon>Tracheophyta</taxon>
        <taxon>Spermatophyta</taxon>
        <taxon>Magnoliopsida</taxon>
        <taxon>eudicotyledons</taxon>
        <taxon>Gunneridae</taxon>
        <taxon>Pentapetalae</taxon>
        <taxon>rosids</taxon>
        <taxon>fabids</taxon>
        <taxon>Fabales</taxon>
        <taxon>Fabaceae</taxon>
        <taxon>Papilionoideae</taxon>
        <taxon>50 kb inversion clade</taxon>
        <taxon>dalbergioids sensu lato</taxon>
        <taxon>Dalbergieae</taxon>
        <taxon>Pterocarpus clade</taxon>
        <taxon>Arachis</taxon>
    </lineage>
</organism>
<proteinExistence type="predicted"/>
<protein>
    <submittedName>
        <fullName evidence="1">Uncharacterized protein</fullName>
    </submittedName>
</protein>
<gene>
    <name evidence="1" type="ORF">Ahy_A10g047711</name>
</gene>
<accession>A0A445B3C1</accession>
<evidence type="ECO:0000313" key="1">
    <source>
        <dbReference type="EMBL" id="RYR33146.1"/>
    </source>
</evidence>
<dbReference type="EMBL" id="SDMP01000010">
    <property type="protein sequence ID" value="RYR33146.1"/>
    <property type="molecule type" value="Genomic_DNA"/>
</dbReference>
<sequence length="114" mass="13705">MVLGPHLFYCCFYESLSLELYGVGEKTFSSLIRDLRKEHKMTVRGIWCLWDTSIWRVDVISYNYQMVNMKVNYENSEPWLLFAIYGNPQRVNRRNLWNNICDLNHEIKIIFFGV</sequence>
<evidence type="ECO:0000313" key="2">
    <source>
        <dbReference type="Proteomes" id="UP000289738"/>
    </source>
</evidence>
<comment type="caution">
    <text evidence="1">The sequence shown here is derived from an EMBL/GenBank/DDBJ whole genome shotgun (WGS) entry which is preliminary data.</text>
</comment>
<name>A0A445B3C1_ARAHY</name>
<dbReference type="Proteomes" id="UP000289738">
    <property type="component" value="Chromosome A10"/>
</dbReference>
<keyword evidence="2" id="KW-1185">Reference proteome</keyword>
<dbReference type="AlphaFoldDB" id="A0A445B3C1"/>